<reference evidence="1" key="2">
    <citation type="journal article" date="2015" name="Fish Shellfish Immunol.">
        <title>Early steps in the European eel (Anguilla anguilla)-Vibrio vulnificus interaction in the gills: Role of the RtxA13 toxin.</title>
        <authorList>
            <person name="Callol A."/>
            <person name="Pajuelo D."/>
            <person name="Ebbesson L."/>
            <person name="Teles M."/>
            <person name="MacKenzie S."/>
            <person name="Amaro C."/>
        </authorList>
    </citation>
    <scope>NUCLEOTIDE SEQUENCE</scope>
</reference>
<dbReference type="AlphaFoldDB" id="A0A0E9RTJ6"/>
<reference evidence="1" key="1">
    <citation type="submission" date="2014-11" db="EMBL/GenBank/DDBJ databases">
        <authorList>
            <person name="Amaro Gonzalez C."/>
        </authorList>
    </citation>
    <scope>NUCLEOTIDE SEQUENCE</scope>
</reference>
<name>A0A0E9RTJ6_ANGAN</name>
<proteinExistence type="predicted"/>
<organism evidence="1">
    <name type="scientific">Anguilla anguilla</name>
    <name type="common">European freshwater eel</name>
    <name type="synonym">Muraena anguilla</name>
    <dbReference type="NCBI Taxonomy" id="7936"/>
    <lineage>
        <taxon>Eukaryota</taxon>
        <taxon>Metazoa</taxon>
        <taxon>Chordata</taxon>
        <taxon>Craniata</taxon>
        <taxon>Vertebrata</taxon>
        <taxon>Euteleostomi</taxon>
        <taxon>Actinopterygii</taxon>
        <taxon>Neopterygii</taxon>
        <taxon>Teleostei</taxon>
        <taxon>Anguilliformes</taxon>
        <taxon>Anguillidae</taxon>
        <taxon>Anguilla</taxon>
    </lineage>
</organism>
<sequence>MLLMFVYPPLANHHYILLCSLLAELQCHCLGKVHFIQTYGFTTDLSCCSCATGQ</sequence>
<dbReference type="EMBL" id="GBXM01076098">
    <property type="protein sequence ID" value="JAH32479.1"/>
    <property type="molecule type" value="Transcribed_RNA"/>
</dbReference>
<evidence type="ECO:0000313" key="1">
    <source>
        <dbReference type="EMBL" id="JAH32479.1"/>
    </source>
</evidence>
<protein>
    <submittedName>
        <fullName evidence="1">Uncharacterized protein</fullName>
    </submittedName>
</protein>
<accession>A0A0E9RTJ6</accession>